<proteinExistence type="predicted"/>
<protein>
    <recommendedName>
        <fullName evidence="5">Integrase SAM-like N-terminal domain-containing protein</fullName>
    </recommendedName>
</protein>
<reference evidence="3 4" key="1">
    <citation type="submission" date="2019-12" db="EMBL/GenBank/DDBJ databases">
        <title>Whole genome shotgun sequence of Streptomyces hygroscopicus subsp. glebosus NBRC 13786.</title>
        <authorList>
            <person name="Ichikawa N."/>
            <person name="Kimura A."/>
            <person name="Kitahashi Y."/>
            <person name="Komaki H."/>
            <person name="Tamura T."/>
        </authorList>
    </citation>
    <scope>NUCLEOTIDE SEQUENCE [LARGE SCALE GENOMIC DNA]</scope>
    <source>
        <strain evidence="3 4">NBRC 13786</strain>
    </source>
</reference>
<organism evidence="3 4">
    <name type="scientific">Streptomyces glebosus</name>
    <dbReference type="NCBI Taxonomy" id="249580"/>
    <lineage>
        <taxon>Bacteria</taxon>
        <taxon>Bacillati</taxon>
        <taxon>Actinomycetota</taxon>
        <taxon>Actinomycetes</taxon>
        <taxon>Kitasatosporales</taxon>
        <taxon>Streptomycetaceae</taxon>
        <taxon>Streptomyces</taxon>
    </lineage>
</organism>
<keyword evidence="1" id="KW-0238">DNA-binding</keyword>
<dbReference type="GO" id="GO:0003677">
    <property type="term" value="F:DNA binding"/>
    <property type="evidence" value="ECO:0007669"/>
    <property type="project" value="UniProtKB-KW"/>
</dbReference>
<gene>
    <name evidence="3" type="ORF">Sgleb_37730</name>
</gene>
<sequence length="127" mass="13980">MDSGGLKLWRWVADIAKPTVSENTDDGYEVAVRVHLVPGVGKNRLARLQPEHLESLYRRMQANGDRKAGTAHQAHRTPRTALGEAVRRGSAAKNAAASAKPPRMEEDESQVEPYSVAEVQRLLLEAN</sequence>
<dbReference type="InterPro" id="IPR010998">
    <property type="entry name" value="Integrase_recombinase_N"/>
</dbReference>
<dbReference type="Proteomes" id="UP000430079">
    <property type="component" value="Unassembled WGS sequence"/>
</dbReference>
<dbReference type="EMBL" id="BLIO01000001">
    <property type="protein sequence ID" value="GFE15726.1"/>
    <property type="molecule type" value="Genomic_DNA"/>
</dbReference>
<feature type="compositionally biased region" description="Low complexity" evidence="2">
    <location>
        <begin position="91"/>
        <end position="100"/>
    </location>
</feature>
<evidence type="ECO:0000256" key="1">
    <source>
        <dbReference type="ARBA" id="ARBA00023125"/>
    </source>
</evidence>
<evidence type="ECO:0000313" key="3">
    <source>
        <dbReference type="EMBL" id="GFE15726.1"/>
    </source>
</evidence>
<dbReference type="AlphaFoldDB" id="A0A640T0B3"/>
<keyword evidence="4" id="KW-1185">Reference proteome</keyword>
<evidence type="ECO:0000313" key="4">
    <source>
        <dbReference type="Proteomes" id="UP000430079"/>
    </source>
</evidence>
<comment type="caution">
    <text evidence="3">The sequence shown here is derived from an EMBL/GenBank/DDBJ whole genome shotgun (WGS) entry which is preliminary data.</text>
</comment>
<evidence type="ECO:0008006" key="5">
    <source>
        <dbReference type="Google" id="ProtNLM"/>
    </source>
</evidence>
<accession>A0A640T0B3</accession>
<name>A0A640T0B3_9ACTN</name>
<feature type="region of interest" description="Disordered" evidence="2">
    <location>
        <begin position="63"/>
        <end position="113"/>
    </location>
</feature>
<dbReference type="SUPFAM" id="SSF56349">
    <property type="entry name" value="DNA breaking-rejoining enzymes"/>
    <property type="match status" value="1"/>
</dbReference>
<dbReference type="Gene3D" id="1.10.150.130">
    <property type="match status" value="1"/>
</dbReference>
<evidence type="ECO:0000256" key="2">
    <source>
        <dbReference type="SAM" id="MobiDB-lite"/>
    </source>
</evidence>
<dbReference type="InterPro" id="IPR011010">
    <property type="entry name" value="DNA_brk_join_enz"/>
</dbReference>